<gene>
    <name evidence="2" type="ORF">B5G02_06215</name>
</gene>
<dbReference type="InterPro" id="IPR023214">
    <property type="entry name" value="HAD_sf"/>
</dbReference>
<dbReference type="OrthoDB" id="9809962at2"/>
<organism evidence="2 3">
    <name type="scientific">[Collinsella] massiliensis</name>
    <dbReference type="NCBI Taxonomy" id="1232426"/>
    <lineage>
        <taxon>Bacteria</taxon>
        <taxon>Bacillati</taxon>
        <taxon>Actinomycetota</taxon>
        <taxon>Coriobacteriia</taxon>
        <taxon>Coriobacteriales</taxon>
        <taxon>Coriobacteriaceae</taxon>
        <taxon>Enorma</taxon>
    </lineage>
</organism>
<protein>
    <recommendedName>
        <fullName evidence="4">Haloacid dehalogenase</fullName>
    </recommendedName>
</protein>
<dbReference type="InterPro" id="IPR006439">
    <property type="entry name" value="HAD-SF_hydro_IA"/>
</dbReference>
<dbReference type="EMBL" id="NFIE01000012">
    <property type="protein sequence ID" value="OUN88507.1"/>
    <property type="molecule type" value="Genomic_DNA"/>
</dbReference>
<dbReference type="AlphaFoldDB" id="A0A1Y3XZ44"/>
<evidence type="ECO:0000256" key="1">
    <source>
        <dbReference type="ARBA" id="ARBA00022801"/>
    </source>
</evidence>
<sequence length="254" mass="28394">MLKAVAFDMDDTLLSINLTAFIAVFARDEARLLADIGRKSPLAALAGLGGVLHDLNANARAESDARTNRAYVDDEIERRLGIPLSDPVIADAFEYYEREVLPRRNDGVVAARPRPGAHEAVEEVVDRGLRIALLTNPSFSRACIECRMAWGGMLDMPFELVTTMENSTRCKPDARYYLESLEVLGLDPHEVLMVGNDPKRDIPFPDCGIQTAYVGRGTPPRATWCGSMEDFARNFDEVEERFYMRAEREAGRPR</sequence>
<dbReference type="PANTHER" id="PTHR43316:SF3">
    <property type="entry name" value="HALOACID DEHALOGENASE, TYPE II (AFU_ORTHOLOGUE AFUA_2G07750)-RELATED"/>
    <property type="match status" value="1"/>
</dbReference>
<proteinExistence type="predicted"/>
<dbReference type="InterPro" id="IPR051540">
    <property type="entry name" value="S-2-haloacid_dehalogenase"/>
</dbReference>
<evidence type="ECO:0008006" key="4">
    <source>
        <dbReference type="Google" id="ProtNLM"/>
    </source>
</evidence>
<dbReference type="RefSeq" id="WP_094335603.1">
    <property type="nucleotide sequence ID" value="NZ_NFIE01000012.1"/>
</dbReference>
<keyword evidence="1" id="KW-0378">Hydrolase</keyword>
<dbReference type="Pfam" id="PF00702">
    <property type="entry name" value="Hydrolase"/>
    <property type="match status" value="1"/>
</dbReference>
<dbReference type="GO" id="GO:0016787">
    <property type="term" value="F:hydrolase activity"/>
    <property type="evidence" value="ECO:0007669"/>
    <property type="project" value="UniProtKB-KW"/>
</dbReference>
<dbReference type="SUPFAM" id="SSF56784">
    <property type="entry name" value="HAD-like"/>
    <property type="match status" value="1"/>
</dbReference>
<dbReference type="Gene3D" id="3.40.50.1000">
    <property type="entry name" value="HAD superfamily/HAD-like"/>
    <property type="match status" value="1"/>
</dbReference>
<keyword evidence="3" id="KW-1185">Reference proteome</keyword>
<dbReference type="Proteomes" id="UP000195781">
    <property type="component" value="Unassembled WGS sequence"/>
</dbReference>
<reference evidence="3" key="1">
    <citation type="submission" date="2017-04" db="EMBL/GenBank/DDBJ databases">
        <title>Function of individual gut microbiota members based on whole genome sequencing of pure cultures obtained from chicken caecum.</title>
        <authorList>
            <person name="Medvecky M."/>
            <person name="Cejkova D."/>
            <person name="Polansky O."/>
            <person name="Karasova D."/>
            <person name="Kubasova T."/>
            <person name="Cizek A."/>
            <person name="Rychlik I."/>
        </authorList>
    </citation>
    <scope>NUCLEOTIDE SEQUENCE [LARGE SCALE GENOMIC DNA]</scope>
    <source>
        <strain evidence="3">An5</strain>
    </source>
</reference>
<dbReference type="PANTHER" id="PTHR43316">
    <property type="entry name" value="HYDROLASE, HALOACID DELAHOGENASE-RELATED"/>
    <property type="match status" value="1"/>
</dbReference>
<accession>A0A1Y3XZ44</accession>
<evidence type="ECO:0000313" key="3">
    <source>
        <dbReference type="Proteomes" id="UP000195781"/>
    </source>
</evidence>
<name>A0A1Y3XZ44_9ACTN</name>
<dbReference type="PRINTS" id="PR00413">
    <property type="entry name" value="HADHALOGNASE"/>
</dbReference>
<evidence type="ECO:0000313" key="2">
    <source>
        <dbReference type="EMBL" id="OUN88507.1"/>
    </source>
</evidence>
<comment type="caution">
    <text evidence="2">The sequence shown here is derived from an EMBL/GenBank/DDBJ whole genome shotgun (WGS) entry which is preliminary data.</text>
</comment>
<dbReference type="InterPro" id="IPR036412">
    <property type="entry name" value="HAD-like_sf"/>
</dbReference>